<evidence type="ECO:0000256" key="2">
    <source>
        <dbReference type="PROSITE-ProRule" id="PRU00504"/>
    </source>
</evidence>
<dbReference type="InterPro" id="IPR050952">
    <property type="entry name" value="TRIM-NHL_E3_ligases"/>
</dbReference>
<name>A0ABY5ZRN9_9BACT</name>
<gene>
    <name evidence="3" type="ORF">L9S41_00515</name>
</gene>
<keyword evidence="4" id="KW-1185">Reference proteome</keyword>
<dbReference type="RefSeq" id="WP_260748248.1">
    <property type="nucleotide sequence ID" value="NZ_CP092109.1"/>
</dbReference>
<dbReference type="Proteomes" id="UP001060414">
    <property type="component" value="Chromosome"/>
</dbReference>
<feature type="repeat" description="NHL" evidence="2">
    <location>
        <begin position="78"/>
        <end position="108"/>
    </location>
</feature>
<sequence>MKRTAIMGRLMLAGAILVLLGACAPVQPERQRYFWPPGTSEPRIEYIDFYEKAEDARRDAPARISEAILGRERPRPLFVRPVDVASDGQGRFYVSDAESRRVHVFDLNRFGTGVLQDEKGQDFGFRLPHGLAVDARGRVYVSDIHAHQIHVFGADGRQLRSLGQGHLDNPAGLAVSADGETVWVAEPQQHRLTRLDAEGNVKQRLGRRGSRPGGFNYPLDVALDAQGNLYVLDSLNARIQVFDPQGSFLRQFGERGTALGSFQIPKAVAVDPEGHVYVTDARAHRFVIFDLEGRHLMTIGAKHSASGGVAPGGFLLPGGIDADAAGGIYVVDGLNRMVHRFQYLNDAWLAAHPIRPGEAVAR</sequence>
<dbReference type="SUPFAM" id="SSF50956">
    <property type="entry name" value="Thermostable phytase (3-phytase)"/>
    <property type="match status" value="1"/>
</dbReference>
<feature type="repeat" description="NHL" evidence="2">
    <location>
        <begin position="202"/>
        <end position="245"/>
    </location>
</feature>
<accession>A0ABY5ZRN9</accession>
<dbReference type="SUPFAM" id="SSF101898">
    <property type="entry name" value="NHL repeat"/>
    <property type="match status" value="1"/>
</dbReference>
<dbReference type="InterPro" id="IPR001258">
    <property type="entry name" value="NHL_repeat"/>
</dbReference>
<protein>
    <submittedName>
        <fullName evidence="3">6-bladed beta-propeller</fullName>
    </submittedName>
</protein>
<dbReference type="PANTHER" id="PTHR24104:SF25">
    <property type="entry name" value="PROTEIN LIN-41"/>
    <property type="match status" value="1"/>
</dbReference>
<dbReference type="InterPro" id="IPR011042">
    <property type="entry name" value="6-blade_b-propeller_TolB-like"/>
</dbReference>
<feature type="repeat" description="NHL" evidence="2">
    <location>
        <begin position="249"/>
        <end position="292"/>
    </location>
</feature>
<reference evidence="3" key="1">
    <citation type="journal article" date="2022" name="Environ. Microbiol.">
        <title>Geoalkalibacter halelectricus SAP #1 sp. nov. possessing extracellular electron transfer and mineral#reducing capabilities from a haloalkaline environment.</title>
        <authorList>
            <person name="Yadav S."/>
            <person name="Singh R."/>
            <person name="Sundharam S.S."/>
            <person name="Chaudhary S."/>
            <person name="Krishnamurthi S."/>
            <person name="Patil S.A."/>
        </authorList>
    </citation>
    <scope>NUCLEOTIDE SEQUENCE</scope>
    <source>
        <strain evidence="3">SAP-1</strain>
    </source>
</reference>
<evidence type="ECO:0000313" key="4">
    <source>
        <dbReference type="Proteomes" id="UP001060414"/>
    </source>
</evidence>
<dbReference type="EMBL" id="CP092109">
    <property type="protein sequence ID" value="UWZ79896.1"/>
    <property type="molecule type" value="Genomic_DNA"/>
</dbReference>
<evidence type="ECO:0000256" key="1">
    <source>
        <dbReference type="ARBA" id="ARBA00022737"/>
    </source>
</evidence>
<proteinExistence type="predicted"/>
<dbReference type="Gene3D" id="2.120.10.30">
    <property type="entry name" value="TolB, C-terminal domain"/>
    <property type="match status" value="2"/>
</dbReference>
<dbReference type="Pfam" id="PF17170">
    <property type="entry name" value="DUF5128"/>
    <property type="match status" value="1"/>
</dbReference>
<dbReference type="PROSITE" id="PS51257">
    <property type="entry name" value="PROKAR_LIPOPROTEIN"/>
    <property type="match status" value="1"/>
</dbReference>
<evidence type="ECO:0000313" key="3">
    <source>
        <dbReference type="EMBL" id="UWZ79896.1"/>
    </source>
</evidence>
<feature type="repeat" description="NHL" evidence="2">
    <location>
        <begin position="117"/>
        <end position="155"/>
    </location>
</feature>
<dbReference type="Pfam" id="PF01436">
    <property type="entry name" value="NHL"/>
    <property type="match status" value="2"/>
</dbReference>
<dbReference type="PANTHER" id="PTHR24104">
    <property type="entry name" value="E3 UBIQUITIN-PROTEIN LIGASE NHLRC1-RELATED"/>
    <property type="match status" value="1"/>
</dbReference>
<organism evidence="3 4">
    <name type="scientific">Geoalkalibacter halelectricus</name>
    <dbReference type="NCBI Taxonomy" id="2847045"/>
    <lineage>
        <taxon>Bacteria</taxon>
        <taxon>Pseudomonadati</taxon>
        <taxon>Thermodesulfobacteriota</taxon>
        <taxon>Desulfuromonadia</taxon>
        <taxon>Desulfuromonadales</taxon>
        <taxon>Geoalkalibacteraceae</taxon>
        <taxon>Geoalkalibacter</taxon>
    </lineage>
</organism>
<dbReference type="PROSITE" id="PS51125">
    <property type="entry name" value="NHL"/>
    <property type="match status" value="4"/>
</dbReference>
<keyword evidence="1" id="KW-0677">Repeat</keyword>